<organism evidence="2 3">
    <name type="scientific">Paremcibacter congregatus</name>
    <dbReference type="NCBI Taxonomy" id="2043170"/>
    <lineage>
        <taxon>Bacteria</taxon>
        <taxon>Pseudomonadati</taxon>
        <taxon>Pseudomonadota</taxon>
        <taxon>Alphaproteobacteria</taxon>
        <taxon>Emcibacterales</taxon>
        <taxon>Emcibacteraceae</taxon>
        <taxon>Paremcibacter</taxon>
    </lineage>
</organism>
<protein>
    <recommendedName>
        <fullName evidence="1">ATPase BadF/BadG/BcrA/BcrD type domain-containing protein</fullName>
    </recommendedName>
</protein>
<dbReference type="InterPro" id="IPR052519">
    <property type="entry name" value="Euk-type_GlcNAc_Kinase"/>
</dbReference>
<dbReference type="FunCoup" id="A0A2G4YQR6">
    <property type="interactions" value="433"/>
</dbReference>
<dbReference type="InterPro" id="IPR043129">
    <property type="entry name" value="ATPase_NBD"/>
</dbReference>
<dbReference type="OrthoDB" id="63487at2"/>
<dbReference type="Gene3D" id="3.30.420.40">
    <property type="match status" value="2"/>
</dbReference>
<reference evidence="2 3" key="1">
    <citation type="submission" date="2017-10" db="EMBL/GenBank/DDBJ databases">
        <title>Frigbacter circumglobatus gen. nov. sp. nov., isolated from sediment cultured in situ.</title>
        <authorList>
            <person name="Zhao Z."/>
        </authorList>
    </citation>
    <scope>NUCLEOTIDE SEQUENCE [LARGE SCALE GENOMIC DNA]</scope>
    <source>
        <strain evidence="2 3">ZYL</strain>
    </source>
</reference>
<evidence type="ECO:0000259" key="1">
    <source>
        <dbReference type="Pfam" id="PF01869"/>
    </source>
</evidence>
<dbReference type="Proteomes" id="UP000229730">
    <property type="component" value="Unassembled WGS sequence"/>
</dbReference>
<comment type="caution">
    <text evidence="2">The sequence shown here is derived from an EMBL/GenBank/DDBJ whole genome shotgun (WGS) entry which is preliminary data.</text>
</comment>
<dbReference type="SUPFAM" id="SSF53067">
    <property type="entry name" value="Actin-like ATPase domain"/>
    <property type="match status" value="2"/>
</dbReference>
<dbReference type="PANTHER" id="PTHR43190">
    <property type="entry name" value="N-ACETYL-D-GLUCOSAMINE KINASE"/>
    <property type="match status" value="1"/>
</dbReference>
<sequence>MMFYLGIDAGGSNCRARLVNSEGTVSGDGSAGPANIRRGISAAVSAIEEAFQKAAFDAGLNDVSLSEISAAIGIAGFSMTEMIDSLRQQLFFSNLKSVTFVSDGEIANLGAHGGRDGGTVSVGTGAIGIIKQGQKLTTLGGHGFPISDLGSGAYIGLNALKDTLRAADGLIPETGLTVEIFDIFDNNPRKAITFQDTMAAANYAEFTPIVISHAQKGDYIANKIMQKSARHVTELIMAIHRMDVPRISLTGGLGPVLLSWLDPEVKELLSAPLGSPLQGAIGLAKAHPVKIKR</sequence>
<dbReference type="Pfam" id="PF01869">
    <property type="entry name" value="BcrAD_BadFG"/>
    <property type="match status" value="1"/>
</dbReference>
<evidence type="ECO:0000313" key="2">
    <source>
        <dbReference type="EMBL" id="PHZ84674.1"/>
    </source>
</evidence>
<proteinExistence type="predicted"/>
<name>A0A2G4YQR6_9PROT</name>
<dbReference type="PANTHER" id="PTHR43190:SF3">
    <property type="entry name" value="N-ACETYL-D-GLUCOSAMINE KINASE"/>
    <property type="match status" value="1"/>
</dbReference>
<dbReference type="EMBL" id="PDEM01000023">
    <property type="protein sequence ID" value="PHZ84674.1"/>
    <property type="molecule type" value="Genomic_DNA"/>
</dbReference>
<dbReference type="InterPro" id="IPR002731">
    <property type="entry name" value="ATPase_BadF"/>
</dbReference>
<gene>
    <name evidence="2" type="ORF">CRD36_10320</name>
</gene>
<keyword evidence="3" id="KW-1185">Reference proteome</keyword>
<evidence type="ECO:0000313" key="3">
    <source>
        <dbReference type="Proteomes" id="UP000229730"/>
    </source>
</evidence>
<dbReference type="AlphaFoldDB" id="A0A2G4YQR6"/>
<feature type="domain" description="ATPase BadF/BadG/BcrA/BcrD type" evidence="1">
    <location>
        <begin position="5"/>
        <end position="254"/>
    </location>
</feature>
<dbReference type="RefSeq" id="WP_099472895.1">
    <property type="nucleotide sequence ID" value="NZ_CP041025.1"/>
</dbReference>
<accession>A0A2G4YQR6</accession>
<dbReference type="CDD" id="cd24082">
    <property type="entry name" value="ASKHA_NBD_GspK-like"/>
    <property type="match status" value="1"/>
</dbReference>
<dbReference type="InParanoid" id="A0A2G4YQR6"/>